<proteinExistence type="predicted"/>
<protein>
    <recommendedName>
        <fullName evidence="3">HicB-like antitoxin of toxin-antitoxin system domain-containing protein</fullName>
    </recommendedName>
</protein>
<dbReference type="InterPro" id="IPR035069">
    <property type="entry name" value="TTHA1013/TTHA0281-like"/>
</dbReference>
<name>A0A1G1WHU1_9BACT</name>
<dbReference type="Gene3D" id="3.30.160.250">
    <property type="match status" value="1"/>
</dbReference>
<evidence type="ECO:0000313" key="1">
    <source>
        <dbReference type="EMBL" id="OGY27171.1"/>
    </source>
</evidence>
<reference evidence="1 2" key="1">
    <citation type="journal article" date="2016" name="Nat. Commun.">
        <title>Thousands of microbial genomes shed light on interconnected biogeochemical processes in an aquifer system.</title>
        <authorList>
            <person name="Anantharaman K."/>
            <person name="Brown C.T."/>
            <person name="Hug L.A."/>
            <person name="Sharon I."/>
            <person name="Castelle C.J."/>
            <person name="Probst A.J."/>
            <person name="Thomas B.C."/>
            <person name="Singh A."/>
            <person name="Wilkins M.J."/>
            <person name="Karaoz U."/>
            <person name="Brodie E.L."/>
            <person name="Williams K.H."/>
            <person name="Hubbard S.S."/>
            <person name="Banfield J.F."/>
        </authorList>
    </citation>
    <scope>NUCLEOTIDE SEQUENCE [LARGE SCALE GENOMIC DNA]</scope>
</reference>
<evidence type="ECO:0000313" key="2">
    <source>
        <dbReference type="Proteomes" id="UP000176645"/>
    </source>
</evidence>
<gene>
    <name evidence="1" type="ORF">A2Z42_01980</name>
</gene>
<organism evidence="1 2">
    <name type="scientific">Candidatus Woykebacteria bacterium RBG_19FT_COMBO_43_10</name>
    <dbReference type="NCBI Taxonomy" id="1802598"/>
    <lineage>
        <taxon>Bacteria</taxon>
        <taxon>Candidatus Woykeibacteriota</taxon>
    </lineage>
</organism>
<dbReference type="SUPFAM" id="SSF143100">
    <property type="entry name" value="TTHA1013/TTHA0281-like"/>
    <property type="match status" value="1"/>
</dbReference>
<evidence type="ECO:0008006" key="3">
    <source>
        <dbReference type="Google" id="ProtNLM"/>
    </source>
</evidence>
<dbReference type="EMBL" id="MHCU01000047">
    <property type="protein sequence ID" value="OGY27171.1"/>
    <property type="molecule type" value="Genomic_DNA"/>
</dbReference>
<dbReference type="Proteomes" id="UP000176645">
    <property type="component" value="Unassembled WGS sequence"/>
</dbReference>
<comment type="caution">
    <text evidence="1">The sequence shown here is derived from an EMBL/GenBank/DDBJ whole genome shotgun (WGS) entry which is preliminary data.</text>
</comment>
<dbReference type="AlphaFoldDB" id="A0A1G1WHU1"/>
<sequence>MKRNVSLPVFIIKEQNYFVAYTPALDFAATGDSVESAKKSFSEAVNIFLDEIEEKGTLEEVLQEFGWQKINNTLKPPEVVSQTKETIKIPSFV</sequence>
<accession>A0A1G1WHU1</accession>